<feature type="chain" id="PRO_5001529321" evidence="1">
    <location>
        <begin position="20"/>
        <end position="50"/>
    </location>
</feature>
<evidence type="ECO:0000256" key="1">
    <source>
        <dbReference type="SAM" id="SignalP"/>
    </source>
</evidence>
<evidence type="ECO:0000313" key="2">
    <source>
        <dbReference type="EMBL" id="CCI11436.1"/>
    </source>
</evidence>
<dbReference type="AlphaFoldDB" id="A0A024FWM1"/>
<reference evidence="2 3" key="1">
    <citation type="submission" date="2012-05" db="EMBL/GenBank/DDBJ databases">
        <title>Recombination and specialization in a pathogen metapopulation.</title>
        <authorList>
            <person name="Gardiner A."/>
            <person name="Kemen E."/>
            <person name="Schultz-Larsen T."/>
            <person name="MacLean D."/>
            <person name="Van Oosterhout C."/>
            <person name="Jones J.D.G."/>
        </authorList>
    </citation>
    <scope>NUCLEOTIDE SEQUENCE [LARGE SCALE GENOMIC DNA]</scope>
    <source>
        <strain evidence="2 3">Ac Nc2</strain>
    </source>
</reference>
<feature type="signal peptide" evidence="1">
    <location>
        <begin position="1"/>
        <end position="19"/>
    </location>
</feature>
<organism evidence="2 3">
    <name type="scientific">Albugo candida</name>
    <dbReference type="NCBI Taxonomy" id="65357"/>
    <lineage>
        <taxon>Eukaryota</taxon>
        <taxon>Sar</taxon>
        <taxon>Stramenopiles</taxon>
        <taxon>Oomycota</taxon>
        <taxon>Peronosporomycetes</taxon>
        <taxon>Albuginales</taxon>
        <taxon>Albuginaceae</taxon>
        <taxon>Albugo</taxon>
    </lineage>
</organism>
<evidence type="ECO:0000313" key="3">
    <source>
        <dbReference type="Proteomes" id="UP000053237"/>
    </source>
</evidence>
<accession>A0A024FWM1</accession>
<keyword evidence="1" id="KW-0732">Signal</keyword>
<dbReference type="EMBL" id="CAIX01001033">
    <property type="protein sequence ID" value="CCI11436.1"/>
    <property type="molecule type" value="Genomic_DNA"/>
</dbReference>
<keyword evidence="3" id="KW-1185">Reference proteome</keyword>
<gene>
    <name evidence="2" type="ORF">BN9_129050</name>
</gene>
<proteinExistence type="predicted"/>
<sequence length="50" mass="5755">MSPFRFMEFFLLLPASVLSVSSAYATFLVIENFRSKLDVHKVEGRMLEVT</sequence>
<dbReference type="Proteomes" id="UP000053237">
    <property type="component" value="Unassembled WGS sequence"/>
</dbReference>
<comment type="caution">
    <text evidence="2">The sequence shown here is derived from an EMBL/GenBank/DDBJ whole genome shotgun (WGS) entry which is preliminary data.</text>
</comment>
<dbReference type="InParanoid" id="A0A024FWM1"/>
<protein>
    <submittedName>
        <fullName evidence="2">Uncharacterized protein</fullName>
    </submittedName>
</protein>
<name>A0A024FWM1_9STRA</name>